<evidence type="ECO:0000313" key="3">
    <source>
        <dbReference type="Proteomes" id="UP001266305"/>
    </source>
</evidence>
<keyword evidence="3" id="KW-1185">Reference proteome</keyword>
<sequence>MERVMGRRDRIWRSQKTEPQNVKEELLKHTLPRDRHPVSHISPSSPRSRNKEAGNQVGLM</sequence>
<comment type="caution">
    <text evidence="2">The sequence shown here is derived from an EMBL/GenBank/DDBJ whole genome shotgun (WGS) entry which is preliminary data.</text>
</comment>
<reference evidence="2 3" key="1">
    <citation type="submission" date="2023-05" db="EMBL/GenBank/DDBJ databases">
        <title>B98-5 Cell Line De Novo Hybrid Assembly: An Optical Mapping Approach.</title>
        <authorList>
            <person name="Kananen K."/>
            <person name="Auerbach J.A."/>
            <person name="Kautto E."/>
            <person name="Blachly J.S."/>
        </authorList>
    </citation>
    <scope>NUCLEOTIDE SEQUENCE [LARGE SCALE GENOMIC DNA]</scope>
    <source>
        <strain evidence="2">B95-8</strain>
        <tissue evidence="2">Cell line</tissue>
    </source>
</reference>
<feature type="region of interest" description="Disordered" evidence="1">
    <location>
        <begin position="1"/>
        <end position="60"/>
    </location>
</feature>
<feature type="compositionally biased region" description="Basic and acidic residues" evidence="1">
    <location>
        <begin position="1"/>
        <end position="37"/>
    </location>
</feature>
<dbReference type="Proteomes" id="UP001266305">
    <property type="component" value="Unassembled WGS sequence"/>
</dbReference>
<proteinExistence type="predicted"/>
<feature type="non-terminal residue" evidence="2">
    <location>
        <position position="60"/>
    </location>
</feature>
<accession>A0ABQ9W1M6</accession>
<name>A0ABQ9W1M6_SAGOE</name>
<evidence type="ECO:0000313" key="2">
    <source>
        <dbReference type="EMBL" id="KAK2115543.1"/>
    </source>
</evidence>
<organism evidence="2 3">
    <name type="scientific">Saguinus oedipus</name>
    <name type="common">Cotton-top tamarin</name>
    <name type="synonym">Oedipomidas oedipus</name>
    <dbReference type="NCBI Taxonomy" id="9490"/>
    <lineage>
        <taxon>Eukaryota</taxon>
        <taxon>Metazoa</taxon>
        <taxon>Chordata</taxon>
        <taxon>Craniata</taxon>
        <taxon>Vertebrata</taxon>
        <taxon>Euteleostomi</taxon>
        <taxon>Mammalia</taxon>
        <taxon>Eutheria</taxon>
        <taxon>Euarchontoglires</taxon>
        <taxon>Primates</taxon>
        <taxon>Haplorrhini</taxon>
        <taxon>Platyrrhini</taxon>
        <taxon>Cebidae</taxon>
        <taxon>Callitrichinae</taxon>
        <taxon>Saguinus</taxon>
    </lineage>
</organism>
<evidence type="ECO:0000256" key="1">
    <source>
        <dbReference type="SAM" id="MobiDB-lite"/>
    </source>
</evidence>
<gene>
    <name evidence="2" type="ORF">P7K49_006169</name>
</gene>
<dbReference type="EMBL" id="JASSZA010000003">
    <property type="protein sequence ID" value="KAK2115543.1"/>
    <property type="molecule type" value="Genomic_DNA"/>
</dbReference>
<protein>
    <submittedName>
        <fullName evidence="2">Uncharacterized protein</fullName>
    </submittedName>
</protein>